<dbReference type="InterPro" id="IPR023577">
    <property type="entry name" value="CYTH_domain"/>
</dbReference>
<keyword evidence="3" id="KW-1185">Reference proteome</keyword>
<dbReference type="PATRIC" id="fig|573060.9.peg.488"/>
<dbReference type="PANTHER" id="PTHR39569:SF1">
    <property type="entry name" value="INORGANIC TRIPHOSPHATASE"/>
    <property type="match status" value="1"/>
</dbReference>
<dbReference type="EMBL" id="ACQT01000387">
    <property type="protein sequence ID" value="EER57997.1"/>
    <property type="molecule type" value="Genomic_DNA"/>
</dbReference>
<evidence type="ECO:0000313" key="3">
    <source>
        <dbReference type="Proteomes" id="UP000003856"/>
    </source>
</evidence>
<dbReference type="Gene3D" id="2.40.320.10">
    <property type="entry name" value="Hypothetical Protein Pfu-838710-001"/>
    <property type="match status" value="1"/>
</dbReference>
<accession>C5TBZ6</accession>
<dbReference type="RefSeq" id="WP_005800401.1">
    <property type="nucleotide sequence ID" value="NZ_ACQT01000387.1"/>
</dbReference>
<dbReference type="PANTHER" id="PTHR39569">
    <property type="entry name" value="INORGANIC TRIPHOSPHATASE"/>
    <property type="match status" value="1"/>
</dbReference>
<gene>
    <name evidence="2" type="ORF">AcdelDRAFT_4426</name>
</gene>
<dbReference type="GO" id="GO:0050355">
    <property type="term" value="F:inorganic triphosphate phosphatase activity"/>
    <property type="evidence" value="ECO:0007669"/>
    <property type="project" value="InterPro"/>
</dbReference>
<dbReference type="Pfam" id="PF01928">
    <property type="entry name" value="CYTH"/>
    <property type="match status" value="1"/>
</dbReference>
<dbReference type="OrthoDB" id="3034217at2"/>
<protein>
    <submittedName>
        <fullName evidence="2">Adenylate cyclase</fullName>
    </submittedName>
</protein>
<dbReference type="SUPFAM" id="SSF55154">
    <property type="entry name" value="CYTH-like phosphatases"/>
    <property type="match status" value="1"/>
</dbReference>
<reference evidence="2 3" key="1">
    <citation type="submission" date="2009-05" db="EMBL/GenBank/DDBJ databases">
        <title>The draft genome of Acidovorax delafieldii 2AN.</title>
        <authorList>
            <consortium name="US DOE Joint Genome Institute (JGI-PGF)"/>
            <person name="Lucas S."/>
            <person name="Copeland A."/>
            <person name="Lapidus A."/>
            <person name="Glavina del Rio T."/>
            <person name="Tice H."/>
            <person name="Bruce D."/>
            <person name="Goodwin L."/>
            <person name="Pitluck S."/>
            <person name="Larimer F."/>
            <person name="Land M.L."/>
            <person name="Hauser L."/>
            <person name="Shelobolina E.S."/>
            <person name="Picardal F."/>
            <person name="Roden E."/>
            <person name="Emerson D."/>
        </authorList>
    </citation>
    <scope>NUCLEOTIDE SEQUENCE [LARGE SCALE GENOMIC DNA]</scope>
    <source>
        <strain evidence="2 3">2AN</strain>
    </source>
</reference>
<dbReference type="GO" id="GO:0046872">
    <property type="term" value="F:metal ion binding"/>
    <property type="evidence" value="ECO:0007669"/>
    <property type="project" value="TreeGrafter"/>
</dbReference>
<feature type="domain" description="CYTH" evidence="1">
    <location>
        <begin position="10"/>
        <end position="162"/>
    </location>
</feature>
<dbReference type="InterPro" id="IPR033469">
    <property type="entry name" value="CYTH-like_dom_sf"/>
</dbReference>
<sequence length="162" mass="17574">MPSAIQPGPGAELEIKLALPTMDPAGLARQLARLPVLARRTPLRKQVCNIYYDTPDGALQAHRMALRLRRVDGPGAPRWLQTFKTGGGGDSALSLRGEWEVPVPGPALDPAALRAAPHWLRLDPDGTVFAALEAYFSTAFERTTWTVRRRDGSAIEVALDLG</sequence>
<dbReference type="InterPro" id="IPR039013">
    <property type="entry name" value="YgiF"/>
</dbReference>
<dbReference type="PROSITE" id="PS51707">
    <property type="entry name" value="CYTH"/>
    <property type="match status" value="1"/>
</dbReference>
<evidence type="ECO:0000313" key="2">
    <source>
        <dbReference type="EMBL" id="EER57997.1"/>
    </source>
</evidence>
<dbReference type="Proteomes" id="UP000003856">
    <property type="component" value="Unassembled WGS sequence"/>
</dbReference>
<proteinExistence type="predicted"/>
<organism evidence="2 3">
    <name type="scientific">Acidovorax delafieldii 2AN</name>
    <dbReference type="NCBI Taxonomy" id="573060"/>
    <lineage>
        <taxon>Bacteria</taxon>
        <taxon>Pseudomonadati</taxon>
        <taxon>Pseudomonadota</taxon>
        <taxon>Betaproteobacteria</taxon>
        <taxon>Burkholderiales</taxon>
        <taxon>Comamonadaceae</taxon>
        <taxon>Acidovorax</taxon>
    </lineage>
</organism>
<dbReference type="AlphaFoldDB" id="C5TBZ6"/>
<comment type="caution">
    <text evidence="2">The sequence shown here is derived from an EMBL/GenBank/DDBJ whole genome shotgun (WGS) entry which is preliminary data.</text>
</comment>
<feature type="non-terminal residue" evidence="2">
    <location>
        <position position="162"/>
    </location>
</feature>
<evidence type="ECO:0000259" key="1">
    <source>
        <dbReference type="PROSITE" id="PS51707"/>
    </source>
</evidence>
<name>C5TBZ6_ACIDE</name>